<comment type="function">
    <text evidence="10">Catalyzes the reversible epimerization of D-ribulose 5-phosphate to D-xylulose 5-phosphate.</text>
</comment>
<evidence type="ECO:0000256" key="6">
    <source>
        <dbReference type="ARBA" id="ARBA00009541"/>
    </source>
</evidence>
<dbReference type="NCBIfam" id="TIGR01163">
    <property type="entry name" value="rpe"/>
    <property type="match status" value="1"/>
</dbReference>
<evidence type="ECO:0000256" key="11">
    <source>
        <dbReference type="PIRNR" id="PIRNR001461"/>
    </source>
</evidence>
<proteinExistence type="inferred from homology"/>
<dbReference type="EMBL" id="LSDG01000045">
    <property type="protein sequence ID" value="KXB65106.1"/>
    <property type="molecule type" value="Genomic_DNA"/>
</dbReference>
<feature type="binding site" evidence="10 13">
    <location>
        <position position="34"/>
    </location>
    <ligand>
        <name>a divalent metal cation</name>
        <dbReference type="ChEBI" id="CHEBI:60240"/>
    </ligand>
</feature>
<feature type="binding site" evidence="10 13">
    <location>
        <position position="172"/>
    </location>
    <ligand>
        <name>a divalent metal cation</name>
        <dbReference type="ChEBI" id="CHEBI:60240"/>
    </ligand>
</feature>
<comment type="cofactor">
    <cofactor evidence="5">
        <name>Fe(2+)</name>
        <dbReference type="ChEBI" id="CHEBI:29033"/>
    </cofactor>
</comment>
<dbReference type="Proteomes" id="UP000070442">
    <property type="component" value="Unassembled WGS sequence"/>
</dbReference>
<feature type="binding site" evidence="10 14">
    <location>
        <position position="65"/>
    </location>
    <ligand>
        <name>substrate</name>
    </ligand>
</feature>
<comment type="caution">
    <text evidence="15">The sequence shown here is derived from an EMBL/GenBank/DDBJ whole genome shotgun (WGS) entry which is preliminary data.</text>
</comment>
<dbReference type="CDD" id="cd00429">
    <property type="entry name" value="RPE"/>
    <property type="match status" value="1"/>
</dbReference>
<feature type="binding site" evidence="10 14">
    <location>
        <begin position="141"/>
        <end position="144"/>
    </location>
    <ligand>
        <name>substrate</name>
    </ligand>
</feature>
<dbReference type="Pfam" id="PF00834">
    <property type="entry name" value="Ribul_P_3_epim"/>
    <property type="match status" value="1"/>
</dbReference>
<keyword evidence="13" id="KW-0464">Manganese</keyword>
<evidence type="ECO:0000256" key="12">
    <source>
        <dbReference type="PIRSR" id="PIRSR001461-1"/>
    </source>
</evidence>
<comment type="cofactor">
    <cofactor evidence="10 13">
        <name>a divalent metal cation</name>
        <dbReference type="ChEBI" id="CHEBI:60240"/>
    </cofactor>
    <text evidence="10 13">Binds 1 divalent metal cation per subunit.</text>
</comment>
<evidence type="ECO:0000256" key="8">
    <source>
        <dbReference type="ARBA" id="ARBA00022723"/>
    </source>
</evidence>
<dbReference type="InterPro" id="IPR011060">
    <property type="entry name" value="RibuloseP-bd_barrel"/>
</dbReference>
<dbReference type="GO" id="GO:0019323">
    <property type="term" value="P:pentose catabolic process"/>
    <property type="evidence" value="ECO:0007669"/>
    <property type="project" value="UniProtKB-UniRule"/>
</dbReference>
<dbReference type="HAMAP" id="MF_02227">
    <property type="entry name" value="RPE"/>
    <property type="match status" value="1"/>
</dbReference>
<comment type="catalytic activity">
    <reaction evidence="1 10 11">
        <text>D-ribulose 5-phosphate = D-xylulose 5-phosphate</text>
        <dbReference type="Rhea" id="RHEA:13677"/>
        <dbReference type="ChEBI" id="CHEBI:57737"/>
        <dbReference type="ChEBI" id="CHEBI:58121"/>
        <dbReference type="EC" id="5.1.3.1"/>
    </reaction>
</comment>
<dbReference type="GO" id="GO:0006098">
    <property type="term" value="P:pentose-phosphate shunt"/>
    <property type="evidence" value="ECO:0007669"/>
    <property type="project" value="UniProtKB-UniRule"/>
</dbReference>
<dbReference type="STRING" id="755172.HMPREF1863_01614"/>
<dbReference type="NCBIfam" id="NF004076">
    <property type="entry name" value="PRK05581.1-4"/>
    <property type="match status" value="1"/>
</dbReference>
<dbReference type="GO" id="GO:0004750">
    <property type="term" value="F:D-ribulose-phosphate 3-epimerase activity"/>
    <property type="evidence" value="ECO:0007669"/>
    <property type="project" value="UniProtKB-UniRule"/>
</dbReference>
<feature type="binding site" evidence="10 14">
    <location>
        <begin position="194"/>
        <end position="195"/>
    </location>
    <ligand>
        <name>substrate</name>
    </ligand>
</feature>
<evidence type="ECO:0000256" key="7">
    <source>
        <dbReference type="ARBA" id="ARBA00013188"/>
    </source>
</evidence>
<dbReference type="GO" id="GO:0005737">
    <property type="term" value="C:cytoplasm"/>
    <property type="evidence" value="ECO:0007669"/>
    <property type="project" value="UniProtKB-ARBA"/>
</dbReference>
<evidence type="ECO:0000256" key="4">
    <source>
        <dbReference type="ARBA" id="ARBA00001947"/>
    </source>
</evidence>
<feature type="binding site" evidence="10">
    <location>
        <begin position="172"/>
        <end position="174"/>
    </location>
    <ligand>
        <name>substrate</name>
    </ligand>
</feature>
<evidence type="ECO:0000256" key="9">
    <source>
        <dbReference type="ARBA" id="ARBA00023235"/>
    </source>
</evidence>
<dbReference type="InterPro" id="IPR013785">
    <property type="entry name" value="Aldolase_TIM"/>
</dbReference>
<evidence type="ECO:0000256" key="1">
    <source>
        <dbReference type="ARBA" id="ARBA00001782"/>
    </source>
</evidence>
<dbReference type="PROSITE" id="PS01085">
    <property type="entry name" value="RIBUL_P_3_EPIMER_1"/>
    <property type="match status" value="1"/>
</dbReference>
<keyword evidence="9 10" id="KW-0413">Isomerase</keyword>
<organism evidence="15 16">
    <name type="scientific">Aedoeadaptatus coxii</name>
    <dbReference type="NCBI Taxonomy" id="755172"/>
    <lineage>
        <taxon>Bacteria</taxon>
        <taxon>Bacillati</taxon>
        <taxon>Bacillota</taxon>
        <taxon>Tissierellia</taxon>
        <taxon>Tissierellales</taxon>
        <taxon>Peptoniphilaceae</taxon>
        <taxon>Aedoeadaptatus</taxon>
    </lineage>
</organism>
<evidence type="ECO:0000256" key="5">
    <source>
        <dbReference type="ARBA" id="ARBA00001954"/>
    </source>
</evidence>
<keyword evidence="13" id="KW-0170">Cobalt</keyword>
<feature type="active site" description="Proton donor" evidence="10 12">
    <location>
        <position position="172"/>
    </location>
</feature>
<sequence length="213" mass="23599">MALVAPSILSADFSKLGEEIKCLDREKVDFIHIDVMDGHYVPNLTFGPPVIKSIRSYTDIPFDVHLMIEHPERSLQDYIDAGADRITCHLDATRHLERFVQQVKSADLKAGVSLCPHESPEALRYVLDDLDLILLMSVNPGFGGQSFIESTVQKARDLRKLLAGRHCEIMVDGGINLETGKRMVDAGCDSLVAGSFIFKHEDPSEAIRGLKAL</sequence>
<dbReference type="PATRIC" id="fig|755172.3.peg.1576"/>
<accession>A0A134ABM3</accession>
<comment type="pathway">
    <text evidence="10">Carbohydrate degradation.</text>
</comment>
<comment type="similarity">
    <text evidence="6 10 11">Belongs to the ribulose-phosphate 3-epimerase family.</text>
</comment>
<feature type="binding site" evidence="14">
    <location>
        <position position="174"/>
    </location>
    <ligand>
        <name>substrate</name>
    </ligand>
</feature>
<keyword evidence="16" id="KW-1185">Reference proteome</keyword>
<keyword evidence="10 11" id="KW-0119">Carbohydrate metabolism</keyword>
<feature type="binding site" evidence="10 13">
    <location>
        <position position="32"/>
    </location>
    <ligand>
        <name>a divalent metal cation</name>
        <dbReference type="ChEBI" id="CHEBI:60240"/>
    </ligand>
</feature>
<protein>
    <recommendedName>
        <fullName evidence="7 10">Ribulose-phosphate 3-epimerase</fullName>
        <ecNumber evidence="7 10">5.1.3.1</ecNumber>
    </recommendedName>
</protein>
<dbReference type="InterPro" id="IPR000056">
    <property type="entry name" value="Ribul_P_3_epim-like"/>
</dbReference>
<evidence type="ECO:0000256" key="10">
    <source>
        <dbReference type="HAMAP-Rule" id="MF_02227"/>
    </source>
</evidence>
<dbReference type="AlphaFoldDB" id="A0A134ABM3"/>
<evidence type="ECO:0000313" key="16">
    <source>
        <dbReference type="Proteomes" id="UP000070442"/>
    </source>
</evidence>
<dbReference type="GO" id="GO:0046872">
    <property type="term" value="F:metal ion binding"/>
    <property type="evidence" value="ECO:0007669"/>
    <property type="project" value="UniProtKB-UniRule"/>
</dbReference>
<comment type="cofactor">
    <cofactor evidence="2">
        <name>Mn(2+)</name>
        <dbReference type="ChEBI" id="CHEBI:29035"/>
    </cofactor>
</comment>
<dbReference type="InterPro" id="IPR026019">
    <property type="entry name" value="Ribul_P_3_epim"/>
</dbReference>
<name>A0A134ABM3_9FIRM</name>
<keyword evidence="13" id="KW-0862">Zinc</keyword>
<dbReference type="EC" id="5.1.3.1" evidence="7 10"/>
<dbReference type="SUPFAM" id="SSF51366">
    <property type="entry name" value="Ribulose-phoshate binding barrel"/>
    <property type="match status" value="1"/>
</dbReference>
<comment type="cofactor">
    <cofactor evidence="4">
        <name>Zn(2+)</name>
        <dbReference type="ChEBI" id="CHEBI:29105"/>
    </cofactor>
</comment>
<feature type="active site" description="Proton acceptor" evidence="10 12">
    <location>
        <position position="34"/>
    </location>
</feature>
<dbReference type="RefSeq" id="WP_068369408.1">
    <property type="nucleotide sequence ID" value="NZ_CAIJCT010000010.1"/>
</dbReference>
<dbReference type="OrthoDB" id="1645589at2"/>
<dbReference type="FunFam" id="3.20.20.70:FF:000004">
    <property type="entry name" value="Ribulose-phosphate 3-epimerase"/>
    <property type="match status" value="1"/>
</dbReference>
<feature type="binding site" evidence="10 13">
    <location>
        <position position="65"/>
    </location>
    <ligand>
        <name>a divalent metal cation</name>
        <dbReference type="ChEBI" id="CHEBI:60240"/>
    </ligand>
</feature>
<keyword evidence="8 10" id="KW-0479">Metal-binding</keyword>
<dbReference type="PIRSF" id="PIRSF001461">
    <property type="entry name" value="RPE"/>
    <property type="match status" value="1"/>
</dbReference>
<evidence type="ECO:0000313" key="15">
    <source>
        <dbReference type="EMBL" id="KXB65106.1"/>
    </source>
</evidence>
<reference evidence="16" key="1">
    <citation type="submission" date="2016-01" db="EMBL/GenBank/DDBJ databases">
        <authorList>
            <person name="Mitreva M."/>
            <person name="Pepin K.H."/>
            <person name="Mihindukulasuriya K.A."/>
            <person name="Fulton R."/>
            <person name="Fronick C."/>
            <person name="O'Laughlin M."/>
            <person name="Miner T."/>
            <person name="Herter B."/>
            <person name="Rosa B.A."/>
            <person name="Cordes M."/>
            <person name="Tomlinson C."/>
            <person name="Wollam A."/>
            <person name="Palsikar V.B."/>
            <person name="Mardis E.R."/>
            <person name="Wilson R.K."/>
        </authorList>
    </citation>
    <scope>NUCLEOTIDE SEQUENCE [LARGE SCALE GENOMIC DNA]</scope>
    <source>
        <strain evidence="16">DNF00729</strain>
    </source>
</reference>
<dbReference type="Gene3D" id="3.20.20.70">
    <property type="entry name" value="Aldolase class I"/>
    <property type="match status" value="1"/>
</dbReference>
<comment type="cofactor">
    <cofactor evidence="3">
        <name>Co(2+)</name>
        <dbReference type="ChEBI" id="CHEBI:48828"/>
    </cofactor>
</comment>
<evidence type="ECO:0000256" key="3">
    <source>
        <dbReference type="ARBA" id="ARBA00001941"/>
    </source>
</evidence>
<evidence type="ECO:0000256" key="13">
    <source>
        <dbReference type="PIRSR" id="PIRSR001461-2"/>
    </source>
</evidence>
<evidence type="ECO:0000256" key="2">
    <source>
        <dbReference type="ARBA" id="ARBA00001936"/>
    </source>
</evidence>
<gene>
    <name evidence="10" type="primary">rpe</name>
    <name evidence="15" type="ORF">HMPREF1863_01614</name>
</gene>
<feature type="binding site" evidence="10 14">
    <location>
        <position position="7"/>
    </location>
    <ligand>
        <name>substrate</name>
    </ligand>
</feature>
<evidence type="ECO:0000256" key="14">
    <source>
        <dbReference type="PIRSR" id="PIRSR001461-3"/>
    </source>
</evidence>
<dbReference type="PANTHER" id="PTHR11749">
    <property type="entry name" value="RIBULOSE-5-PHOSPHATE-3-EPIMERASE"/>
    <property type="match status" value="1"/>
</dbReference>